<dbReference type="EMBL" id="CP009618">
    <property type="protein sequence ID" value="AIW21890.1"/>
    <property type="molecule type" value="Genomic_DNA"/>
</dbReference>
<protein>
    <submittedName>
        <fullName evidence="2">Uncharacterized protein</fullName>
    </submittedName>
</protein>
<keyword evidence="3" id="KW-1185">Reference proteome</keyword>
<evidence type="ECO:0000313" key="3">
    <source>
        <dbReference type="Proteomes" id="UP000030081"/>
    </source>
</evidence>
<organism evidence="2">
    <name type="scientific">Vibrio coralliilyticus</name>
    <dbReference type="NCBI Taxonomy" id="190893"/>
    <lineage>
        <taxon>Bacteria</taxon>
        <taxon>Pseudomonadati</taxon>
        <taxon>Pseudomonadota</taxon>
        <taxon>Gammaproteobacteria</taxon>
        <taxon>Vibrionales</taxon>
        <taxon>Vibrionaceae</taxon>
        <taxon>Vibrio</taxon>
    </lineage>
</organism>
<gene>
    <name evidence="1" type="ORF">IX92_23245</name>
    <name evidence="2" type="ORF">TW71_05530</name>
</gene>
<dbReference type="KEGG" id="vct:JV59_16305"/>
<proteinExistence type="predicted"/>
<sequence length="111" mass="13022">MSPLLLHVLLLTTPAPTVDASSLPLKCRLLHTADNFWFYREQMVYESDQFVIFQNFKGRVVTQVDLKTNELIRTTYIGEPYDPKYQILLGLCDKTKHTVEMWKLKQVPYDN</sequence>
<reference evidence="2" key="2">
    <citation type="journal article" date="2015" name="BMC Genomics">
        <title>Genome mining reveals unlocked bioactive potential of marine Gram-negative bacteria.</title>
        <authorList>
            <person name="Machado H."/>
            <person name="Sonnenschein E.C."/>
            <person name="Melchiorsen J."/>
            <person name="Gram L."/>
        </authorList>
    </citation>
    <scope>NUCLEOTIDE SEQUENCE</scope>
    <source>
        <strain evidence="2">S2052</strain>
    </source>
</reference>
<dbReference type="Proteomes" id="UP000030081">
    <property type="component" value="Chromosome 2"/>
</dbReference>
<evidence type="ECO:0000313" key="1">
    <source>
        <dbReference type="EMBL" id="AIW21890.1"/>
    </source>
</evidence>
<dbReference type="RefSeq" id="WP_019275425.1">
    <property type="nucleotide sequence ID" value="NZ_CP009265.1"/>
</dbReference>
<reference evidence="1 3" key="1">
    <citation type="submission" date="2014-10" db="EMBL/GenBank/DDBJ databases">
        <title>The Complete Genome Sequence for the Shellfish Pathogen Vibrio coralliilyticus RE98 Isolated from a Shellfish Hatchery.</title>
        <authorList>
            <person name="Richards G.P."/>
            <person name="Bono J.L."/>
            <person name="Watson M.A."/>
            <person name="Needleman D.S."/>
        </authorList>
    </citation>
    <scope>NUCLEOTIDE SEQUENCE [LARGE SCALE GENOMIC DNA]</scope>
    <source>
        <strain evidence="1 3">RE98</strain>
    </source>
</reference>
<dbReference type="eggNOG" id="ENOG5031N5P">
    <property type="taxonomic scope" value="Bacteria"/>
</dbReference>
<accession>A0A097AW37</accession>
<name>A0A097AW37_9VIBR</name>
<evidence type="ECO:0000313" key="2">
    <source>
        <dbReference type="EMBL" id="KJY76799.1"/>
    </source>
</evidence>
<dbReference type="KEGG" id="vcy:IX92_23245"/>
<dbReference type="EMBL" id="JXXR01000003">
    <property type="protein sequence ID" value="KJY76799.1"/>
    <property type="molecule type" value="Genomic_DNA"/>
</dbReference>
<dbReference type="AlphaFoldDB" id="A0A097AW37"/>